<dbReference type="RefSeq" id="XP_028530782.1">
    <property type="nucleotide sequence ID" value="XM_028674429.1"/>
</dbReference>
<organism evidence="3 4">
    <name type="scientific">Plasmodium gallinaceum</name>
    <dbReference type="NCBI Taxonomy" id="5849"/>
    <lineage>
        <taxon>Eukaryota</taxon>
        <taxon>Sar</taxon>
        <taxon>Alveolata</taxon>
        <taxon>Apicomplexa</taxon>
        <taxon>Aconoidasida</taxon>
        <taxon>Haemosporida</taxon>
        <taxon>Plasmodiidae</taxon>
        <taxon>Plasmodium</taxon>
        <taxon>Plasmodium (Haemamoeba)</taxon>
    </lineage>
</organism>
<feature type="region of interest" description="Disordered" evidence="1">
    <location>
        <begin position="178"/>
        <end position="240"/>
    </location>
</feature>
<accession>A0A1J1GZT1</accession>
<feature type="chain" id="PRO_5012995246" evidence="2">
    <location>
        <begin position="29"/>
        <end position="269"/>
    </location>
</feature>
<dbReference type="VEuPathDB" id="PlasmoDB:PGAL8A_00041400"/>
<feature type="compositionally biased region" description="Basic and acidic residues" evidence="1">
    <location>
        <begin position="178"/>
        <end position="238"/>
    </location>
</feature>
<protein>
    <submittedName>
        <fullName evidence="3">Fam-g protein</fullName>
    </submittedName>
</protein>
<dbReference type="EMBL" id="CVMV01000132">
    <property type="protein sequence ID" value="CRG97985.1"/>
    <property type="molecule type" value="Genomic_DNA"/>
</dbReference>
<feature type="signal peptide" evidence="2">
    <location>
        <begin position="1"/>
        <end position="28"/>
    </location>
</feature>
<evidence type="ECO:0000256" key="2">
    <source>
        <dbReference type="SAM" id="SignalP"/>
    </source>
</evidence>
<gene>
    <name evidence="3" type="ORF">PGAL8A_00041400</name>
</gene>
<evidence type="ECO:0000313" key="4">
    <source>
        <dbReference type="Proteomes" id="UP000220797"/>
    </source>
</evidence>
<dbReference type="GeneID" id="39728939"/>
<keyword evidence="4" id="KW-1185">Reference proteome</keyword>
<proteinExistence type="predicted"/>
<evidence type="ECO:0000313" key="3">
    <source>
        <dbReference type="EMBL" id="CRG97985.1"/>
    </source>
</evidence>
<evidence type="ECO:0000256" key="1">
    <source>
        <dbReference type="SAM" id="MobiDB-lite"/>
    </source>
</evidence>
<comment type="caution">
    <text evidence="3">The sequence shown here is derived from an EMBL/GenBank/DDBJ whole genome shotgun (WGS) entry which is preliminary data.</text>
</comment>
<dbReference type="Proteomes" id="UP000220797">
    <property type="component" value="Unassembled WGS sequence"/>
</dbReference>
<dbReference type="AlphaFoldDB" id="A0A1J1GZT1"/>
<keyword evidence="2" id="KW-0732">Signal</keyword>
<name>A0A1J1GZT1_PLAGA</name>
<dbReference type="OrthoDB" id="6475849at2759"/>
<reference evidence="3" key="1">
    <citation type="submission" date="2015-04" db="EMBL/GenBank/DDBJ databases">
        <authorList>
            <consortium name="Pathogen Informatics"/>
        </authorList>
    </citation>
    <scope>NUCLEOTIDE SEQUENCE [LARGE SCALE GENOMIC DNA]</scope>
    <source>
        <strain evidence="3">8A</strain>
    </source>
</reference>
<sequence>MKTLTFYLKVTTFLLLIWMHQCFYNCDSYKTLIDKNILQKKNELKYERVLAEGNISGKKQTYTKECIEESPLGNKEKKCENPVQYKDPYDQWNEVIIPKYWERFDKETSGMDSKWKEKKWNVEFNKISSTKVNDLYLIPRRCDIPDEEKNKKIESIMKELDSDFEIFLRECKKEMTDNKTASESKKEMTDNKTAYEFKKEMTDNKTESESKKDMTDNKTESESNKEMRENKAESESKKDKIKKIINSMKFDLMKYVIFHRIENIYPDKK</sequence>